<evidence type="ECO:0000313" key="3">
    <source>
        <dbReference type="Proteomes" id="UP000824120"/>
    </source>
</evidence>
<dbReference type="AlphaFoldDB" id="A0A9J6AQ52"/>
<keyword evidence="3" id="KW-1185">Reference proteome</keyword>
<feature type="domain" description="Tubulin-specific chaperone C N-terminal" evidence="1">
    <location>
        <begin position="8"/>
        <end position="68"/>
    </location>
</feature>
<reference evidence="2 3" key="1">
    <citation type="submission" date="2020-09" db="EMBL/GenBank/DDBJ databases">
        <title>De no assembly of potato wild relative species, Solanum commersonii.</title>
        <authorList>
            <person name="Cho K."/>
        </authorList>
    </citation>
    <scope>NUCLEOTIDE SEQUENCE [LARGE SCALE GENOMIC DNA]</scope>
    <source>
        <strain evidence="2">LZ3.2</strain>
        <tissue evidence="2">Leaf</tissue>
    </source>
</reference>
<accession>A0A9J6AQ52</accession>
<organism evidence="2 3">
    <name type="scientific">Solanum commersonii</name>
    <name type="common">Commerson's wild potato</name>
    <name type="synonym">Commerson's nightshade</name>
    <dbReference type="NCBI Taxonomy" id="4109"/>
    <lineage>
        <taxon>Eukaryota</taxon>
        <taxon>Viridiplantae</taxon>
        <taxon>Streptophyta</taxon>
        <taxon>Embryophyta</taxon>
        <taxon>Tracheophyta</taxon>
        <taxon>Spermatophyta</taxon>
        <taxon>Magnoliopsida</taxon>
        <taxon>eudicotyledons</taxon>
        <taxon>Gunneridae</taxon>
        <taxon>Pentapetalae</taxon>
        <taxon>asterids</taxon>
        <taxon>lamiids</taxon>
        <taxon>Solanales</taxon>
        <taxon>Solanaceae</taxon>
        <taxon>Solanoideae</taxon>
        <taxon>Solaneae</taxon>
        <taxon>Solanum</taxon>
    </lineage>
</organism>
<comment type="caution">
    <text evidence="2">The sequence shown here is derived from an EMBL/GenBank/DDBJ whole genome shotgun (WGS) entry which is preliminary data.</text>
</comment>
<dbReference type="GO" id="GO:0015631">
    <property type="term" value="F:tubulin binding"/>
    <property type="evidence" value="ECO:0007669"/>
    <property type="project" value="InterPro"/>
</dbReference>
<dbReference type="EMBL" id="JACXVP010000002">
    <property type="protein sequence ID" value="KAG5626484.1"/>
    <property type="molecule type" value="Genomic_DNA"/>
</dbReference>
<dbReference type="OrthoDB" id="194775at2759"/>
<dbReference type="InterPro" id="IPR038397">
    <property type="entry name" value="TBCC_N_sf"/>
</dbReference>
<proteinExistence type="predicted"/>
<dbReference type="Gene3D" id="1.20.58.1250">
    <property type="entry name" value="Tubulin Binding Cofactor C, N-terminal domain"/>
    <property type="match status" value="1"/>
</dbReference>
<dbReference type="Pfam" id="PF16752">
    <property type="entry name" value="TBCC_N"/>
    <property type="match status" value="1"/>
</dbReference>
<feature type="non-terminal residue" evidence="2">
    <location>
        <position position="174"/>
    </location>
</feature>
<gene>
    <name evidence="2" type="ORF">H5410_011702</name>
</gene>
<dbReference type="InterPro" id="IPR031925">
    <property type="entry name" value="TBCC_N"/>
</dbReference>
<evidence type="ECO:0000313" key="2">
    <source>
        <dbReference type="EMBL" id="KAG5626484.1"/>
    </source>
</evidence>
<protein>
    <recommendedName>
        <fullName evidence="1">Tubulin-specific chaperone C N-terminal domain-containing protein</fullName>
    </recommendedName>
</protein>
<sequence>HLPKFLLFSESKNSIESTLSRILHTPDPHSNPTLKSELDNVSISIADLEKLVAENSFSLPSYEVRYVRSNPKEEILFQKQINEENHNAKRHHIRSSKCGIKGFSVKGFGFARGNDEEIMEYVLSDLKGCDVRLMGSVRALFVHKLIERVGIVDMEEQSEGREMKNNGGEVIWKI</sequence>
<name>A0A9J6AQ52_SOLCO</name>
<evidence type="ECO:0000259" key="1">
    <source>
        <dbReference type="Pfam" id="PF16752"/>
    </source>
</evidence>
<dbReference type="Proteomes" id="UP000824120">
    <property type="component" value="Chromosome 2"/>
</dbReference>